<evidence type="ECO:0000256" key="10">
    <source>
        <dbReference type="ARBA" id="ARBA00033986"/>
    </source>
</evidence>
<dbReference type="Pfam" id="PF00732">
    <property type="entry name" value="GMC_oxred_N"/>
    <property type="match status" value="1"/>
</dbReference>
<dbReference type="STRING" id="71717.A0A4Y7SXZ8"/>
<evidence type="ECO:0000256" key="4">
    <source>
        <dbReference type="ARBA" id="ARBA00011245"/>
    </source>
</evidence>
<feature type="binding site" evidence="16">
    <location>
        <begin position="119"/>
        <end position="122"/>
    </location>
    <ligand>
        <name>FAD</name>
        <dbReference type="ChEBI" id="CHEBI:57692"/>
    </ligand>
</feature>
<dbReference type="InterPro" id="IPR036188">
    <property type="entry name" value="FAD/NAD-bd_sf"/>
</dbReference>
<comment type="function">
    <text evidence="9">Catalyzes the single-oxidation or sequential double oxidation reaction of carbohydrates primarily at carbon-2 and/or carbon-3 with the concomitant reduction of the flavin. The enzyme exhibits a broad sugar substrate specificity, oxidizing different aldopyranoses to the corresponding C-1, C-2, C-3 or C-1,2, C-2,3 and C-3,4 (di)dehydro sugars with substrate-specific regioselectivity. Accepts only a narrow range of electron acceptors such as substituted benzoquinones and complexed metal ions and reacts extremely slowly with O(2) as acceptor. May play a role in the natural recycling of plant matter by oxidizing all major monosaccharides in lignocellulose and by reducing quinone compounds or reactive radical species generated during lignin depolymerization.</text>
</comment>
<evidence type="ECO:0000256" key="17">
    <source>
        <dbReference type="SAM" id="SignalP"/>
    </source>
</evidence>
<reference evidence="20 21" key="1">
    <citation type="journal article" date="2019" name="Nat. Ecol. Evol.">
        <title>Megaphylogeny resolves global patterns of mushroom evolution.</title>
        <authorList>
            <person name="Varga T."/>
            <person name="Krizsan K."/>
            <person name="Foldi C."/>
            <person name="Dima B."/>
            <person name="Sanchez-Garcia M."/>
            <person name="Sanchez-Ramirez S."/>
            <person name="Szollosi G.J."/>
            <person name="Szarkandi J.G."/>
            <person name="Papp V."/>
            <person name="Albert L."/>
            <person name="Andreopoulos W."/>
            <person name="Angelini C."/>
            <person name="Antonin V."/>
            <person name="Barry K.W."/>
            <person name="Bougher N.L."/>
            <person name="Buchanan P."/>
            <person name="Buyck B."/>
            <person name="Bense V."/>
            <person name="Catcheside P."/>
            <person name="Chovatia M."/>
            <person name="Cooper J."/>
            <person name="Damon W."/>
            <person name="Desjardin D."/>
            <person name="Finy P."/>
            <person name="Geml J."/>
            <person name="Haridas S."/>
            <person name="Hughes K."/>
            <person name="Justo A."/>
            <person name="Karasinski D."/>
            <person name="Kautmanova I."/>
            <person name="Kiss B."/>
            <person name="Kocsube S."/>
            <person name="Kotiranta H."/>
            <person name="LaButti K.M."/>
            <person name="Lechner B.E."/>
            <person name="Liimatainen K."/>
            <person name="Lipzen A."/>
            <person name="Lukacs Z."/>
            <person name="Mihaltcheva S."/>
            <person name="Morgado L.N."/>
            <person name="Niskanen T."/>
            <person name="Noordeloos M.E."/>
            <person name="Ohm R.A."/>
            <person name="Ortiz-Santana B."/>
            <person name="Ovrebo C."/>
            <person name="Racz N."/>
            <person name="Riley R."/>
            <person name="Savchenko A."/>
            <person name="Shiryaev A."/>
            <person name="Soop K."/>
            <person name="Spirin V."/>
            <person name="Szebenyi C."/>
            <person name="Tomsovsky M."/>
            <person name="Tulloss R.E."/>
            <person name="Uehling J."/>
            <person name="Grigoriev I.V."/>
            <person name="Vagvolgyi C."/>
            <person name="Papp T."/>
            <person name="Martin F.M."/>
            <person name="Miettinen O."/>
            <person name="Hibbett D.S."/>
            <person name="Nagy L.G."/>
        </authorList>
    </citation>
    <scope>NUCLEOTIDE SEQUENCE [LARGE SCALE GENOMIC DNA]</scope>
    <source>
        <strain evidence="20 21">FP101781</strain>
    </source>
</reference>
<dbReference type="GO" id="GO:0050660">
    <property type="term" value="F:flavin adenine dinucleotide binding"/>
    <property type="evidence" value="ECO:0007669"/>
    <property type="project" value="InterPro"/>
</dbReference>
<feature type="active site" description="Proton donor" evidence="15">
    <location>
        <position position="511"/>
    </location>
</feature>
<evidence type="ECO:0000256" key="3">
    <source>
        <dbReference type="ARBA" id="ARBA00010790"/>
    </source>
</evidence>
<comment type="catalytic activity">
    <reaction evidence="13">
        <text>a pyranoside + acceptor = a pyranosid-3-ulose + reduced acceptor.</text>
        <dbReference type="EC" id="1.1.99.29"/>
    </reaction>
</comment>
<dbReference type="InterPro" id="IPR007867">
    <property type="entry name" value="GMC_OxRtase_C"/>
</dbReference>
<evidence type="ECO:0000256" key="1">
    <source>
        <dbReference type="ARBA" id="ARBA00001974"/>
    </source>
</evidence>
<feature type="signal peptide" evidence="17">
    <location>
        <begin position="1"/>
        <end position="18"/>
    </location>
</feature>
<keyword evidence="6" id="KW-0964">Secreted</keyword>
<dbReference type="SUPFAM" id="SSF54373">
    <property type="entry name" value="FAD-linked reductases, C-terminal domain"/>
    <property type="match status" value="1"/>
</dbReference>
<organism evidence="20 21">
    <name type="scientific">Coprinellus micaceus</name>
    <name type="common">Glistening ink-cap mushroom</name>
    <name type="synonym">Coprinus micaceus</name>
    <dbReference type="NCBI Taxonomy" id="71717"/>
    <lineage>
        <taxon>Eukaryota</taxon>
        <taxon>Fungi</taxon>
        <taxon>Dikarya</taxon>
        <taxon>Basidiomycota</taxon>
        <taxon>Agaricomycotina</taxon>
        <taxon>Agaricomycetes</taxon>
        <taxon>Agaricomycetidae</taxon>
        <taxon>Agaricales</taxon>
        <taxon>Agaricineae</taxon>
        <taxon>Psathyrellaceae</taxon>
        <taxon>Coprinellus</taxon>
    </lineage>
</organism>
<evidence type="ECO:0000313" key="20">
    <source>
        <dbReference type="EMBL" id="TEB26743.1"/>
    </source>
</evidence>
<evidence type="ECO:0000256" key="6">
    <source>
        <dbReference type="ARBA" id="ARBA00022525"/>
    </source>
</evidence>
<evidence type="ECO:0000256" key="13">
    <source>
        <dbReference type="ARBA" id="ARBA00034050"/>
    </source>
</evidence>
<feature type="binding site" evidence="16">
    <location>
        <position position="261"/>
    </location>
    <ligand>
        <name>FAD</name>
        <dbReference type="ChEBI" id="CHEBI:57692"/>
    </ligand>
</feature>
<feature type="domain" description="Glucose-methanol-choline oxidoreductase N-terminal" evidence="18">
    <location>
        <begin position="95"/>
        <end position="345"/>
    </location>
</feature>
<evidence type="ECO:0000256" key="12">
    <source>
        <dbReference type="ARBA" id="ARBA00034029"/>
    </source>
</evidence>
<comment type="subcellular location">
    <subcellularLocation>
        <location evidence="2">Secreted</location>
    </subcellularLocation>
</comment>
<comment type="catalytic activity">
    <reaction evidence="12">
        <text>pyranose + acceptor = pyranos-3-ulose + reduced acceptor.</text>
        <dbReference type="EC" id="1.1.99.29"/>
    </reaction>
</comment>
<dbReference type="InterPro" id="IPR012132">
    <property type="entry name" value="GMC_OxRdtase"/>
</dbReference>
<comment type="similarity">
    <text evidence="3">Belongs to the GMC oxidoreductase family.</text>
</comment>
<dbReference type="Proteomes" id="UP000298030">
    <property type="component" value="Unassembled WGS sequence"/>
</dbReference>
<evidence type="ECO:0000256" key="2">
    <source>
        <dbReference type="ARBA" id="ARBA00004613"/>
    </source>
</evidence>
<proteinExistence type="inferred from homology"/>
<evidence type="ECO:0000256" key="9">
    <source>
        <dbReference type="ARBA" id="ARBA00024699"/>
    </source>
</evidence>
<dbReference type="SUPFAM" id="SSF51905">
    <property type="entry name" value="FAD/NAD(P)-binding domain"/>
    <property type="match status" value="1"/>
</dbReference>
<evidence type="ECO:0000256" key="15">
    <source>
        <dbReference type="PIRSR" id="PIRSR000137-1"/>
    </source>
</evidence>
<feature type="domain" description="Glucose-methanol-choline oxidoreductase C-terminal" evidence="19">
    <location>
        <begin position="435"/>
        <end position="564"/>
    </location>
</feature>
<dbReference type="GO" id="GO:0033718">
    <property type="term" value="F:pyranose dehydrogenase (acceptor) activity"/>
    <property type="evidence" value="ECO:0007669"/>
    <property type="project" value="UniProtKB-EC"/>
</dbReference>
<dbReference type="Gene3D" id="3.50.50.60">
    <property type="entry name" value="FAD/NAD(P)-binding domain"/>
    <property type="match status" value="1"/>
</dbReference>
<keyword evidence="21" id="KW-1185">Reference proteome</keyword>
<dbReference type="InterPro" id="IPR000172">
    <property type="entry name" value="GMC_OxRdtase_N"/>
</dbReference>
<feature type="active site" description="Proton acceptor" evidence="15">
    <location>
        <position position="555"/>
    </location>
</feature>
<evidence type="ECO:0000256" key="11">
    <source>
        <dbReference type="ARBA" id="ARBA00034010"/>
    </source>
</evidence>
<dbReference type="AlphaFoldDB" id="A0A4Y7SXZ8"/>
<comment type="caution">
    <text evidence="20">The sequence shown here is derived from an EMBL/GenBank/DDBJ whole genome shotgun (WGS) entry which is preliminary data.</text>
</comment>
<comment type="subunit">
    <text evidence="4">Monomer.</text>
</comment>
<comment type="catalytic activity">
    <reaction evidence="14">
        <text>a pyranoside + acceptor = a pyranosid-3,4-diulose + reduced acceptor.</text>
        <dbReference type="EC" id="1.1.99.29"/>
    </reaction>
</comment>
<name>A0A4Y7SXZ8_COPMI</name>
<evidence type="ECO:0000259" key="19">
    <source>
        <dbReference type="Pfam" id="PF05199"/>
    </source>
</evidence>
<evidence type="ECO:0000313" key="21">
    <source>
        <dbReference type="Proteomes" id="UP000298030"/>
    </source>
</evidence>
<evidence type="ECO:0000256" key="5">
    <source>
        <dbReference type="ARBA" id="ARBA00013177"/>
    </source>
</evidence>
<evidence type="ECO:0000256" key="16">
    <source>
        <dbReference type="PIRSR" id="PIRSR000137-2"/>
    </source>
</evidence>
<sequence length="576" mass="61990">MFLNRLFSLALIGGWVQAKVLQNAAELDTSTKFDFIVVGSGPGGATVASRLSENHQFNVLLIEAGPDNESEETIRAPGLFMQIPPMFQWNYTLTATPAVNNRTLDYTRGYVLGGTSSINGMVYSRGAADDYNSWAATTGDSDWKWDALQPYFRKNERLVAPPGGRDVTGEYDPRLHGTNGRVFVSLPAQDATDFDQRCLNVTANQPEFPFYLDMNDGRPNGLTWQQVTIGRNGERSSAATAYLGPSVRSRPNLSILVNTYVTRVLPTSSKKGTPSIRTVEFGDKVTRNILGNVTASKEVILAGGVVGTPQILLNSGIGDTVELRNLGINPIHDLPDVGKGLNDHHSAAAIFNANTQEPIVDSDAALLEWRQNKTGPLTNAMNRLLLWSRIPNNSSVLANYPDPASGPHTPHFEVILVALANGITGGFLVFLNSPSKGSVTLRSSNPFEDPLIDDAILQSPIDVAALTEGFRISKRFFSGPYLASPLFPDPDTTPAAEFEAFLRQAAGTGSHGVGTAAMSKKSGKAGVVDPRLRVKGVEGLRIVDASVIPRVPAGHTQVPVYVLAERAADLIRGSWA</sequence>
<keyword evidence="17" id="KW-0732">Signal</keyword>
<comment type="catalytic activity">
    <reaction evidence="10">
        <text>pyranose + acceptor = pyranos-2-ulose + reduced acceptor.</text>
        <dbReference type="EC" id="1.1.99.29"/>
    </reaction>
</comment>
<comment type="cofactor">
    <cofactor evidence="1 16">
        <name>FAD</name>
        <dbReference type="ChEBI" id="CHEBI:57692"/>
    </cofactor>
</comment>
<dbReference type="Pfam" id="PF13450">
    <property type="entry name" value="NAD_binding_8"/>
    <property type="match status" value="1"/>
</dbReference>
<evidence type="ECO:0000256" key="8">
    <source>
        <dbReference type="ARBA" id="ARBA00022827"/>
    </source>
</evidence>
<evidence type="ECO:0000256" key="14">
    <source>
        <dbReference type="ARBA" id="ARBA00034059"/>
    </source>
</evidence>
<feature type="binding site" evidence="16">
    <location>
        <position position="111"/>
    </location>
    <ligand>
        <name>FAD</name>
        <dbReference type="ChEBI" id="CHEBI:57692"/>
    </ligand>
</feature>
<protein>
    <recommendedName>
        <fullName evidence="5">pyranose dehydrogenase (acceptor)</fullName>
        <ecNumber evidence="5">1.1.99.29</ecNumber>
    </recommendedName>
</protein>
<dbReference type="OrthoDB" id="269227at2759"/>
<feature type="chain" id="PRO_5021343798" description="pyranose dehydrogenase (acceptor)" evidence="17">
    <location>
        <begin position="19"/>
        <end position="576"/>
    </location>
</feature>
<keyword evidence="7" id="KW-0285">Flavoprotein</keyword>
<accession>A0A4Y7SXZ8</accession>
<gene>
    <name evidence="20" type="ORF">FA13DRAFT_1737168</name>
</gene>
<evidence type="ECO:0000259" key="18">
    <source>
        <dbReference type="Pfam" id="PF00732"/>
    </source>
</evidence>
<comment type="catalytic activity">
    <reaction evidence="11">
        <text>pyranose + acceptor = pyranos-2,3-diulose + reduced acceptor.</text>
        <dbReference type="EC" id="1.1.99.29"/>
    </reaction>
</comment>
<feature type="binding site" evidence="16">
    <location>
        <position position="115"/>
    </location>
    <ligand>
        <name>FAD</name>
        <dbReference type="ChEBI" id="CHEBI:57692"/>
    </ligand>
</feature>
<dbReference type="EC" id="1.1.99.29" evidence="5"/>
<dbReference type="Gene3D" id="3.30.560.10">
    <property type="entry name" value="Glucose Oxidase, domain 3"/>
    <property type="match status" value="1"/>
</dbReference>
<keyword evidence="8 16" id="KW-0274">FAD</keyword>
<evidence type="ECO:0000256" key="7">
    <source>
        <dbReference type="ARBA" id="ARBA00022630"/>
    </source>
</evidence>
<dbReference type="GO" id="GO:0005576">
    <property type="term" value="C:extracellular region"/>
    <property type="evidence" value="ECO:0007669"/>
    <property type="project" value="UniProtKB-SubCell"/>
</dbReference>
<dbReference type="Pfam" id="PF05199">
    <property type="entry name" value="GMC_oxred_C"/>
    <property type="match status" value="1"/>
</dbReference>
<dbReference type="PANTHER" id="PTHR11552:SF147">
    <property type="entry name" value="CHOLINE DEHYDROGENASE, MITOCHONDRIAL"/>
    <property type="match status" value="1"/>
</dbReference>
<dbReference type="EMBL" id="QPFP01000046">
    <property type="protein sequence ID" value="TEB26743.1"/>
    <property type="molecule type" value="Genomic_DNA"/>
</dbReference>
<dbReference type="PANTHER" id="PTHR11552">
    <property type="entry name" value="GLUCOSE-METHANOL-CHOLINE GMC OXIDOREDUCTASE"/>
    <property type="match status" value="1"/>
</dbReference>
<dbReference type="PIRSF" id="PIRSF000137">
    <property type="entry name" value="Alcohol_oxidase"/>
    <property type="match status" value="1"/>
</dbReference>